<dbReference type="Proteomes" id="UP000283509">
    <property type="component" value="Unassembled WGS sequence"/>
</dbReference>
<evidence type="ECO:0000256" key="1">
    <source>
        <dbReference type="SAM" id="MobiDB-lite"/>
    </source>
</evidence>
<dbReference type="EMBL" id="QCYY01002974">
    <property type="protein sequence ID" value="ROT66221.1"/>
    <property type="molecule type" value="Genomic_DNA"/>
</dbReference>
<dbReference type="OrthoDB" id="10044229at2759"/>
<dbReference type="AlphaFoldDB" id="A0A3R7NTE1"/>
<reference evidence="3 4" key="1">
    <citation type="submission" date="2018-04" db="EMBL/GenBank/DDBJ databases">
        <authorList>
            <person name="Zhang X."/>
            <person name="Yuan J."/>
            <person name="Li F."/>
            <person name="Xiang J."/>
        </authorList>
    </citation>
    <scope>NUCLEOTIDE SEQUENCE [LARGE SCALE GENOMIC DNA]</scope>
    <source>
        <tissue evidence="3">Muscle</tissue>
    </source>
</reference>
<evidence type="ECO:0000256" key="2">
    <source>
        <dbReference type="SAM" id="SignalP"/>
    </source>
</evidence>
<feature type="region of interest" description="Disordered" evidence="1">
    <location>
        <begin position="69"/>
        <end position="112"/>
    </location>
</feature>
<sequence length="179" mass="20228">MVMSMMLAVFLLCSTSLALDPDFVRQIESRTELEWQALWSEERLALCRAKLRQNLDAICGKDVFRRSSVERRRRRDKRDEGRDGSKPLPAESDEVPRANPSTPDTGQAPDKRRSPFLSVQQANLFVTTWVHDQGGRRRAGPLQAPSPVALHHHRVLHGRRLHLGRVCGVLPVVQPSAVL</sequence>
<organism evidence="3 4">
    <name type="scientific">Penaeus vannamei</name>
    <name type="common">Whiteleg shrimp</name>
    <name type="synonym">Litopenaeus vannamei</name>
    <dbReference type="NCBI Taxonomy" id="6689"/>
    <lineage>
        <taxon>Eukaryota</taxon>
        <taxon>Metazoa</taxon>
        <taxon>Ecdysozoa</taxon>
        <taxon>Arthropoda</taxon>
        <taxon>Crustacea</taxon>
        <taxon>Multicrustacea</taxon>
        <taxon>Malacostraca</taxon>
        <taxon>Eumalacostraca</taxon>
        <taxon>Eucarida</taxon>
        <taxon>Decapoda</taxon>
        <taxon>Dendrobranchiata</taxon>
        <taxon>Penaeoidea</taxon>
        <taxon>Penaeidae</taxon>
        <taxon>Penaeus</taxon>
    </lineage>
</organism>
<feature type="signal peptide" evidence="2">
    <location>
        <begin position="1"/>
        <end position="18"/>
    </location>
</feature>
<accession>A0A3R7NTE1</accession>
<proteinExistence type="predicted"/>
<name>A0A3R7NTE1_PENVA</name>
<evidence type="ECO:0000313" key="4">
    <source>
        <dbReference type="Proteomes" id="UP000283509"/>
    </source>
</evidence>
<protein>
    <submittedName>
        <fullName evidence="3">Insulin-like peptide 1</fullName>
    </submittedName>
</protein>
<evidence type="ECO:0000313" key="3">
    <source>
        <dbReference type="EMBL" id="ROT66221.1"/>
    </source>
</evidence>
<comment type="caution">
    <text evidence="3">The sequence shown here is derived from an EMBL/GenBank/DDBJ whole genome shotgun (WGS) entry which is preliminary data.</text>
</comment>
<keyword evidence="4" id="KW-1185">Reference proteome</keyword>
<reference evidence="3 4" key="2">
    <citation type="submission" date="2019-01" db="EMBL/GenBank/DDBJ databases">
        <title>The decoding of complex shrimp genome reveals the adaptation for benthos swimmer, frequently molting mechanism and breeding impact on genome.</title>
        <authorList>
            <person name="Sun Y."/>
            <person name="Gao Y."/>
            <person name="Yu Y."/>
        </authorList>
    </citation>
    <scope>NUCLEOTIDE SEQUENCE [LARGE SCALE GENOMIC DNA]</scope>
    <source>
        <tissue evidence="3">Muscle</tissue>
    </source>
</reference>
<feature type="chain" id="PRO_5018533445" evidence="2">
    <location>
        <begin position="19"/>
        <end position="179"/>
    </location>
</feature>
<keyword evidence="2" id="KW-0732">Signal</keyword>
<gene>
    <name evidence="3" type="ORF">C7M84_015773</name>
</gene>